<gene>
    <name evidence="4" type="ORF">J422_05858</name>
</gene>
<dbReference type="EMBL" id="APMM01000044">
    <property type="protein sequence ID" value="ENN95835.1"/>
    <property type="molecule type" value="Genomic_DNA"/>
</dbReference>
<name>N6VPL2_9EURY</name>
<evidence type="ECO:0000256" key="1">
    <source>
        <dbReference type="ARBA" id="ARBA00004618"/>
    </source>
</evidence>
<dbReference type="SUPFAM" id="SSF57997">
    <property type="entry name" value="Tropomyosin"/>
    <property type="match status" value="1"/>
</dbReference>
<sequence length="141" mass="16224">METSENLMAKVSDLESRLPRLESSINALRKENEMLRIEIEKINESLQDIMSLYEVVSNQINPFIGVSKITATSLEKLERLEADYKKLKKTLEELTNDLVVLGSLYLRQLNINLEDIIKDVIEEELVKAMSGEDEHDTKDNK</sequence>
<evidence type="ECO:0000313" key="4">
    <source>
        <dbReference type="EMBL" id="ENN95835.1"/>
    </source>
</evidence>
<keyword evidence="2" id="KW-0974">Archaeal flagellum</keyword>
<dbReference type="Proteomes" id="UP000053695">
    <property type="component" value="Unassembled WGS sequence"/>
</dbReference>
<dbReference type="RefSeq" id="WP_004592844.1">
    <property type="nucleotide sequence ID" value="NZ_APMM01000044.1"/>
</dbReference>
<evidence type="ECO:0000256" key="3">
    <source>
        <dbReference type="SAM" id="Coils"/>
    </source>
</evidence>
<keyword evidence="4" id="KW-0966">Cell projection</keyword>
<dbReference type="PATRIC" id="fig|1069083.5.peg.1142"/>
<dbReference type="PANTHER" id="PTHR40698:SF2">
    <property type="entry name" value="FLAGELLA-RELATED PROTEIN C-RELATED"/>
    <property type="match status" value="1"/>
</dbReference>
<keyword evidence="5" id="KW-1185">Reference proteome</keyword>
<keyword evidence="4" id="KW-0282">Flagellum</keyword>
<feature type="coiled-coil region" evidence="3">
    <location>
        <begin position="70"/>
        <end position="97"/>
    </location>
</feature>
<dbReference type="OrthoDB" id="121879at2157"/>
<comment type="subcellular location">
    <subcellularLocation>
        <location evidence="1">Archaeal flagellum</location>
    </subcellularLocation>
</comment>
<protein>
    <submittedName>
        <fullName evidence="4">Flagella accessory C family protein</fullName>
    </submittedName>
</protein>
<keyword evidence="4" id="KW-0969">Cilium</keyword>
<evidence type="ECO:0000256" key="2">
    <source>
        <dbReference type="ARBA" id="ARBA00022440"/>
    </source>
</evidence>
<accession>N6VPL2</accession>
<dbReference type="GO" id="GO:0097589">
    <property type="term" value="C:archaeal-type flagellum"/>
    <property type="evidence" value="ECO:0007669"/>
    <property type="project" value="UniProtKB-SubCell"/>
</dbReference>
<dbReference type="PIRSF" id="PIRSF018660">
    <property type="entry name" value="Archl_flaC"/>
    <property type="match status" value="1"/>
</dbReference>
<comment type="caution">
    <text evidence="4">The sequence shown here is derived from an EMBL/GenBank/DDBJ whole genome shotgun (WGS) entry which is preliminary data.</text>
</comment>
<dbReference type="AlphaFoldDB" id="N6VPL2"/>
<keyword evidence="3" id="KW-0175">Coiled coil</keyword>
<feature type="coiled-coil region" evidence="3">
    <location>
        <begin position="4"/>
        <end position="45"/>
    </location>
</feature>
<dbReference type="STRING" id="1069083.GCA_000371805_01235"/>
<dbReference type="PANTHER" id="PTHR40698">
    <property type="entry name" value="FLAGELLA-RELATED PROTEIN E-RELATED-RELATED"/>
    <property type="match status" value="1"/>
</dbReference>
<proteinExistence type="predicted"/>
<organism evidence="4 5">
    <name type="scientific">Methanocaldococcus villosus KIN24-T80</name>
    <dbReference type="NCBI Taxonomy" id="1069083"/>
    <lineage>
        <taxon>Archaea</taxon>
        <taxon>Methanobacteriati</taxon>
        <taxon>Methanobacteriota</taxon>
        <taxon>Methanomada group</taxon>
        <taxon>Methanococci</taxon>
        <taxon>Methanococcales</taxon>
        <taxon>Methanocaldococcaceae</taxon>
        <taxon>Methanocaldococcus</taxon>
    </lineage>
</organism>
<evidence type="ECO:0000313" key="5">
    <source>
        <dbReference type="Proteomes" id="UP000053695"/>
    </source>
</evidence>
<reference evidence="4 5" key="1">
    <citation type="journal article" date="2013" name="Genome Announc.">
        <title>Draft Genome Sequence of a Highly Flagellated, Fast-Swimming Archaeon, Methanocaldococcus villosus Strain KIN24-T80 (DSM 22612).</title>
        <authorList>
            <person name="Thennarasu S."/>
            <person name="Polireddy D."/>
            <person name="Antony A."/>
            <person name="Yada M.R."/>
            <person name="Algarawi S."/>
            <person name="Sivakumar N."/>
        </authorList>
    </citation>
    <scope>NUCLEOTIDE SEQUENCE [LARGE SCALE GENOMIC DNA]</scope>
    <source>
        <strain evidence="4 5">KIN24-T80</strain>
    </source>
</reference>
<dbReference type="InterPro" id="IPR009205">
    <property type="entry name" value="FlaC_arc"/>
</dbReference>
<dbReference type="InterPro" id="IPR052494">
    <property type="entry name" value="Flagella_assembly_related"/>
</dbReference>
<dbReference type="Pfam" id="PF05377">
    <property type="entry name" value="FlaC_arch"/>
    <property type="match status" value="1"/>
</dbReference>
<dbReference type="Gene3D" id="1.20.5.490">
    <property type="entry name" value="Single helix bin"/>
    <property type="match status" value="1"/>
</dbReference>